<dbReference type="Pfam" id="PF00929">
    <property type="entry name" value="RNase_T"/>
    <property type="match status" value="1"/>
</dbReference>
<dbReference type="Gene3D" id="3.30.160.60">
    <property type="entry name" value="Classic Zinc Finger"/>
    <property type="match status" value="1"/>
</dbReference>
<keyword evidence="3" id="KW-0479">Metal-binding</keyword>
<dbReference type="InterPro" id="IPR013087">
    <property type="entry name" value="Znf_C2H2_type"/>
</dbReference>
<evidence type="ECO:0000256" key="2">
    <source>
        <dbReference type="ARBA" id="ARBA00022801"/>
    </source>
</evidence>
<dbReference type="GO" id="GO:0004527">
    <property type="term" value="F:exonuclease activity"/>
    <property type="evidence" value="ECO:0007669"/>
    <property type="project" value="InterPro"/>
</dbReference>
<keyword evidence="3" id="KW-0863">Zinc-finger</keyword>
<sequence length="400" mass="44618">MWQKVSKFMLSGNPSSFLEPERGDADGPAAAFGSNDEDPSKLLTVPTATGGVRHKCPACFKQYKKKEHLVEHINTSYHSVHDPKCGVCQKHCKSFESLREHIIGPLSKASCSTIFAERGCSLCLKVFDCSDSLSQHRDICCLPAPAPLGTVGVPFTEIEFDNSSLSDVDGYGSGREAVAMDCAIVGGGSDGSLDLCARVCLVNEDEKIIFHSYVVPEISITDYRNEITGIKEEHIRDALPLVEVREKILEILHNGESIWKVRMGGGRAKVLVGHNLTGFLQCLGMYYPDDLLRDTATYQPLAKTNFFSHTFKYLTKTYLGYTIHEGVHDTYQDSVTAMRLYQRMRFQDHHPDQNVNLVAPQDSVGFSLFNSKQLESMTPSELLEISKANYQCWCLDSRRK</sequence>
<protein>
    <recommendedName>
        <fullName evidence="5">C2H2-type domain-containing protein</fullName>
    </recommendedName>
</protein>
<reference evidence="6" key="1">
    <citation type="submission" date="2022-07" db="EMBL/GenBank/DDBJ databases">
        <authorList>
            <person name="Macas J."/>
            <person name="Novak P."/>
            <person name="Neumann P."/>
        </authorList>
    </citation>
    <scope>NUCLEOTIDE SEQUENCE</scope>
</reference>
<name>A0AAV0E7H6_9ASTE</name>
<dbReference type="InterPro" id="IPR013520">
    <property type="entry name" value="Ribonucl_H"/>
</dbReference>
<gene>
    <name evidence="6" type="ORF">CEPIT_LOCUS20989</name>
</gene>
<dbReference type="GO" id="GO:0008270">
    <property type="term" value="F:zinc ion binding"/>
    <property type="evidence" value="ECO:0007669"/>
    <property type="project" value="UniProtKB-KW"/>
</dbReference>
<keyword evidence="2" id="KW-0378">Hydrolase</keyword>
<organism evidence="6 7">
    <name type="scientific">Cuscuta epithymum</name>
    <dbReference type="NCBI Taxonomy" id="186058"/>
    <lineage>
        <taxon>Eukaryota</taxon>
        <taxon>Viridiplantae</taxon>
        <taxon>Streptophyta</taxon>
        <taxon>Embryophyta</taxon>
        <taxon>Tracheophyta</taxon>
        <taxon>Spermatophyta</taxon>
        <taxon>Magnoliopsida</taxon>
        <taxon>eudicotyledons</taxon>
        <taxon>Gunneridae</taxon>
        <taxon>Pentapetalae</taxon>
        <taxon>asterids</taxon>
        <taxon>lamiids</taxon>
        <taxon>Solanales</taxon>
        <taxon>Convolvulaceae</taxon>
        <taxon>Cuscuteae</taxon>
        <taxon>Cuscuta</taxon>
        <taxon>Cuscuta subgen. Cuscuta</taxon>
    </lineage>
</organism>
<dbReference type="InterPro" id="IPR047021">
    <property type="entry name" value="REXO1/3/4-like"/>
</dbReference>
<keyword evidence="3" id="KW-0862">Zinc</keyword>
<evidence type="ECO:0000256" key="1">
    <source>
        <dbReference type="ARBA" id="ARBA00022722"/>
    </source>
</evidence>
<comment type="caution">
    <text evidence="6">The sequence shown here is derived from an EMBL/GenBank/DDBJ whole genome shotgun (WGS) entry which is preliminary data.</text>
</comment>
<dbReference type="PROSITE" id="PS50157">
    <property type="entry name" value="ZINC_FINGER_C2H2_2"/>
    <property type="match status" value="1"/>
</dbReference>
<dbReference type="PANTHER" id="PTHR12801:SF123">
    <property type="entry name" value="RNA EXONUCLEASE 4"/>
    <property type="match status" value="1"/>
</dbReference>
<dbReference type="SUPFAM" id="SSF53098">
    <property type="entry name" value="Ribonuclease H-like"/>
    <property type="match status" value="1"/>
</dbReference>
<evidence type="ECO:0000313" key="6">
    <source>
        <dbReference type="EMBL" id="CAH9115201.1"/>
    </source>
</evidence>
<dbReference type="AlphaFoldDB" id="A0AAV0E7H6"/>
<dbReference type="GO" id="GO:0003676">
    <property type="term" value="F:nucleic acid binding"/>
    <property type="evidence" value="ECO:0007669"/>
    <property type="project" value="InterPro"/>
</dbReference>
<keyword evidence="1" id="KW-0540">Nuclease</keyword>
<dbReference type="InterPro" id="IPR036397">
    <property type="entry name" value="RNaseH_sf"/>
</dbReference>
<dbReference type="PANTHER" id="PTHR12801">
    <property type="entry name" value="RNA EXONUCLEASE REXO1 / RECO3 FAMILY MEMBER-RELATED"/>
    <property type="match status" value="1"/>
</dbReference>
<accession>A0AAV0E7H6</accession>
<evidence type="ECO:0000256" key="3">
    <source>
        <dbReference type="PROSITE-ProRule" id="PRU00042"/>
    </source>
</evidence>
<dbReference type="GO" id="GO:0005634">
    <property type="term" value="C:nucleus"/>
    <property type="evidence" value="ECO:0007669"/>
    <property type="project" value="TreeGrafter"/>
</dbReference>
<evidence type="ECO:0000313" key="7">
    <source>
        <dbReference type="Proteomes" id="UP001152523"/>
    </source>
</evidence>
<keyword evidence="7" id="KW-1185">Reference proteome</keyword>
<dbReference type="Proteomes" id="UP001152523">
    <property type="component" value="Unassembled WGS sequence"/>
</dbReference>
<dbReference type="EMBL" id="CAMAPF010000235">
    <property type="protein sequence ID" value="CAH9115201.1"/>
    <property type="molecule type" value="Genomic_DNA"/>
</dbReference>
<evidence type="ECO:0000259" key="5">
    <source>
        <dbReference type="PROSITE" id="PS50157"/>
    </source>
</evidence>
<dbReference type="PROSITE" id="PS00028">
    <property type="entry name" value="ZINC_FINGER_C2H2_1"/>
    <property type="match status" value="1"/>
</dbReference>
<dbReference type="Gene3D" id="3.30.420.10">
    <property type="entry name" value="Ribonuclease H-like superfamily/Ribonuclease H"/>
    <property type="match status" value="1"/>
</dbReference>
<proteinExistence type="predicted"/>
<evidence type="ECO:0000256" key="4">
    <source>
        <dbReference type="SAM" id="MobiDB-lite"/>
    </source>
</evidence>
<dbReference type="SMART" id="SM00479">
    <property type="entry name" value="EXOIII"/>
    <property type="match status" value="1"/>
</dbReference>
<feature type="domain" description="C2H2-type" evidence="5">
    <location>
        <begin position="54"/>
        <end position="83"/>
    </location>
</feature>
<feature type="region of interest" description="Disordered" evidence="4">
    <location>
        <begin position="13"/>
        <end position="38"/>
    </location>
</feature>
<dbReference type="InterPro" id="IPR012337">
    <property type="entry name" value="RNaseH-like_sf"/>
</dbReference>